<dbReference type="GO" id="GO:0033192">
    <property type="term" value="F:calmodulin-dependent protein phosphatase activity"/>
    <property type="evidence" value="ECO:0007669"/>
    <property type="project" value="InterPro"/>
</dbReference>
<evidence type="ECO:0000313" key="4">
    <source>
        <dbReference type="EMBL" id="ODQ48984.1"/>
    </source>
</evidence>
<comment type="similarity">
    <text evidence="1">Belongs to the PPP phosphatase family.</text>
</comment>
<sequence>MSKQMSAKEKLTAHENTLKIENALRKMKNRDVPATHDPTIYVDDNGKEFKTTDRIIKSVPAPTDVIPSNEQLFGNHGGLPDYNFLREHFKREGKLRQDQVLKIIKMATSIFDAEPNLLEIPPPVTVCGDVHGQFYDLCKLFEICGGPDKTSFLFLGDYVDRGSYSLEVLLLLYSMKINHPKTFTMLRGNHETKQMTQHFTFKSECLVKYSIEVYHASLKSFCALPIAAIMNKQFFCVHGGISKDIKYISEVQEINRFQVDFPSHGAFCDLMWSDPSNNFDNEPYGTSHKVKDFSENYERGCSYMYSYNAVCQFLERNNLLSVLRAHQAQDKGYRMYKKTPTQQFPSVISLFSAPNYCGTYGNKAAVLKYDVSTMNIRQFSSQPEPYHLPSFMNVFTWSIPFVAERVCEILFSVLNICTDEELEMDTPLSKELARSLLEIQGENDRKRLFGLSKQLASSSSRKLSTGSSRSSHSSRSSRSSSISKGSGSGTHSQHDGEAVEEVNKDGENDEACKESKTLANIALRNKILAIGRLSRMFNLLRQESEKVEQLRAYSGGLTLPKGVLIQGSDELDKQLSHFERVRLADLSNEAVPPSAEEQSKEDDSKYKRLWERVAREV</sequence>
<dbReference type="InterPro" id="IPR029052">
    <property type="entry name" value="Metallo-depent_PP-like"/>
</dbReference>
<evidence type="ECO:0000259" key="3">
    <source>
        <dbReference type="PROSITE" id="PS00125"/>
    </source>
</evidence>
<comment type="catalytic activity">
    <reaction evidence="1">
        <text>O-phospho-L-threonyl-[protein] + H2O = L-threonyl-[protein] + phosphate</text>
        <dbReference type="Rhea" id="RHEA:47004"/>
        <dbReference type="Rhea" id="RHEA-COMP:11060"/>
        <dbReference type="Rhea" id="RHEA-COMP:11605"/>
        <dbReference type="ChEBI" id="CHEBI:15377"/>
        <dbReference type="ChEBI" id="CHEBI:30013"/>
        <dbReference type="ChEBI" id="CHEBI:43474"/>
        <dbReference type="ChEBI" id="CHEBI:61977"/>
        <dbReference type="EC" id="3.1.3.16"/>
    </reaction>
</comment>
<dbReference type="Pfam" id="PF00149">
    <property type="entry name" value="Metallophos"/>
    <property type="match status" value="1"/>
</dbReference>
<evidence type="ECO:0000256" key="1">
    <source>
        <dbReference type="RuleBase" id="RU004273"/>
    </source>
</evidence>
<feature type="region of interest" description="Disordered" evidence="2">
    <location>
        <begin position="460"/>
        <end position="511"/>
    </location>
</feature>
<protein>
    <recommendedName>
        <fullName evidence="1">Serine/threonine-protein phosphatase</fullName>
        <ecNumber evidence="1">3.1.3.16</ecNumber>
    </recommendedName>
</protein>
<dbReference type="PANTHER" id="PTHR45673">
    <property type="entry name" value="SERINE/THREONINE-PROTEIN PHOSPHATASE 2B CATALYTIC SUBUNIT 1-RELATED"/>
    <property type="match status" value="1"/>
</dbReference>
<proteinExistence type="inferred from homology"/>
<dbReference type="PRINTS" id="PR00114">
    <property type="entry name" value="STPHPHTASE"/>
</dbReference>
<dbReference type="PROSITE" id="PS00125">
    <property type="entry name" value="SER_THR_PHOSPHATASE"/>
    <property type="match status" value="1"/>
</dbReference>
<dbReference type="EC" id="3.1.3.16" evidence="1"/>
<dbReference type="AlphaFoldDB" id="A0A1E3NSG0"/>
<dbReference type="InterPro" id="IPR006186">
    <property type="entry name" value="Ser/Thr-sp_prot-phosphatase"/>
</dbReference>
<dbReference type="GeneID" id="30177086"/>
<keyword evidence="5" id="KW-1185">Reference proteome</keyword>
<dbReference type="SUPFAM" id="SSF56300">
    <property type="entry name" value="Metallo-dependent phosphatases"/>
    <property type="match status" value="1"/>
</dbReference>
<name>A0A1E3NSG0_9ASCO</name>
<reference evidence="4 5" key="1">
    <citation type="journal article" date="2016" name="Proc. Natl. Acad. Sci. U.S.A.">
        <title>Comparative genomics of biotechnologically important yeasts.</title>
        <authorList>
            <person name="Riley R."/>
            <person name="Haridas S."/>
            <person name="Wolfe K.H."/>
            <person name="Lopes M.R."/>
            <person name="Hittinger C.T."/>
            <person name="Goeker M."/>
            <person name="Salamov A.A."/>
            <person name="Wisecaver J.H."/>
            <person name="Long T.M."/>
            <person name="Calvey C.H."/>
            <person name="Aerts A.L."/>
            <person name="Barry K.W."/>
            <person name="Choi C."/>
            <person name="Clum A."/>
            <person name="Coughlan A.Y."/>
            <person name="Deshpande S."/>
            <person name="Douglass A.P."/>
            <person name="Hanson S.J."/>
            <person name="Klenk H.-P."/>
            <person name="LaButti K.M."/>
            <person name="Lapidus A."/>
            <person name="Lindquist E.A."/>
            <person name="Lipzen A.M."/>
            <person name="Meier-Kolthoff J.P."/>
            <person name="Ohm R.A."/>
            <person name="Otillar R.P."/>
            <person name="Pangilinan J.L."/>
            <person name="Peng Y."/>
            <person name="Rokas A."/>
            <person name="Rosa C.A."/>
            <person name="Scheuner C."/>
            <person name="Sibirny A.A."/>
            <person name="Slot J.C."/>
            <person name="Stielow J.B."/>
            <person name="Sun H."/>
            <person name="Kurtzman C.P."/>
            <person name="Blackwell M."/>
            <person name="Grigoriev I.V."/>
            <person name="Jeffries T.W."/>
        </authorList>
    </citation>
    <scope>NUCLEOTIDE SEQUENCE [LARGE SCALE GENOMIC DNA]</scope>
    <source>
        <strain evidence="4 5">NRRL Y-2026</strain>
    </source>
</reference>
<accession>A0A1E3NSG0</accession>
<dbReference type="InterPro" id="IPR004843">
    <property type="entry name" value="Calcineurin-like_PHP"/>
</dbReference>
<dbReference type="SMART" id="SM00156">
    <property type="entry name" value="PP2Ac"/>
    <property type="match status" value="1"/>
</dbReference>
<dbReference type="Proteomes" id="UP000094455">
    <property type="component" value="Unassembled WGS sequence"/>
</dbReference>
<dbReference type="InterPro" id="IPR043360">
    <property type="entry name" value="PP2B"/>
</dbReference>
<evidence type="ECO:0000256" key="2">
    <source>
        <dbReference type="SAM" id="MobiDB-lite"/>
    </source>
</evidence>
<feature type="compositionally biased region" description="Basic and acidic residues" evidence="2">
    <location>
        <begin position="492"/>
        <end position="511"/>
    </location>
</feature>
<dbReference type="STRING" id="763406.A0A1E3NSG0"/>
<feature type="domain" description="Serine/threonine specific protein phosphatases" evidence="3">
    <location>
        <begin position="186"/>
        <end position="191"/>
    </location>
</feature>
<keyword evidence="1" id="KW-0378">Hydrolase</keyword>
<dbReference type="Gene3D" id="3.60.21.10">
    <property type="match status" value="1"/>
</dbReference>
<dbReference type="GO" id="GO:0097720">
    <property type="term" value="P:calcineurin-mediated signaling"/>
    <property type="evidence" value="ECO:0007669"/>
    <property type="project" value="InterPro"/>
</dbReference>
<gene>
    <name evidence="4" type="ORF">PICMEDRAFT_14490</name>
</gene>
<dbReference type="OrthoDB" id="5593063at2759"/>
<dbReference type="RefSeq" id="XP_019020097.1">
    <property type="nucleotide sequence ID" value="XM_019160399.1"/>
</dbReference>
<dbReference type="EMBL" id="KV454001">
    <property type="protein sequence ID" value="ODQ48984.1"/>
    <property type="molecule type" value="Genomic_DNA"/>
</dbReference>
<organism evidence="4 5">
    <name type="scientific">Pichia membranifaciens NRRL Y-2026</name>
    <dbReference type="NCBI Taxonomy" id="763406"/>
    <lineage>
        <taxon>Eukaryota</taxon>
        <taxon>Fungi</taxon>
        <taxon>Dikarya</taxon>
        <taxon>Ascomycota</taxon>
        <taxon>Saccharomycotina</taxon>
        <taxon>Pichiomycetes</taxon>
        <taxon>Pichiales</taxon>
        <taxon>Pichiaceae</taxon>
        <taxon>Pichia</taxon>
    </lineage>
</organism>
<evidence type="ECO:0000313" key="5">
    <source>
        <dbReference type="Proteomes" id="UP000094455"/>
    </source>
</evidence>
<feature type="compositionally biased region" description="Low complexity" evidence="2">
    <location>
        <begin position="460"/>
        <end position="491"/>
    </location>
</feature>